<feature type="transmembrane region" description="Helical" evidence="1">
    <location>
        <begin position="148"/>
        <end position="166"/>
    </location>
</feature>
<name>A0A6C0BZN3_9ZZZZ</name>
<reference evidence="2" key="1">
    <citation type="journal article" date="2020" name="Nature">
        <title>Giant virus diversity and host interactions through global metagenomics.</title>
        <authorList>
            <person name="Schulz F."/>
            <person name="Roux S."/>
            <person name="Paez-Espino D."/>
            <person name="Jungbluth S."/>
            <person name="Walsh D.A."/>
            <person name="Denef V.J."/>
            <person name="McMahon K.D."/>
            <person name="Konstantinidis K.T."/>
            <person name="Eloe-Fadrosh E.A."/>
            <person name="Kyrpides N.C."/>
            <person name="Woyke T."/>
        </authorList>
    </citation>
    <scope>NUCLEOTIDE SEQUENCE</scope>
    <source>
        <strain evidence="2">GVMAG-M-3300020182-33</strain>
    </source>
</reference>
<proteinExistence type="predicted"/>
<dbReference type="EMBL" id="MN739300">
    <property type="protein sequence ID" value="QHS97542.1"/>
    <property type="molecule type" value="Genomic_DNA"/>
</dbReference>
<sequence>MAWAPGCDPLKYPPAGGDGTGHNPCDDWPVVNPPVEVKGCHCEPRWQDYSARKWALGLNIIPFVGQGINAGIGPVPDCTTAFTQSCNAYADAQTELVKWMNKASTGFEQVVGIMGHTFEIDPHTNQVTGILATAIDVAMQPAVATVTYLRIIGVAIFFVLVGVLFTL</sequence>
<organism evidence="2">
    <name type="scientific">viral metagenome</name>
    <dbReference type="NCBI Taxonomy" id="1070528"/>
    <lineage>
        <taxon>unclassified sequences</taxon>
        <taxon>metagenomes</taxon>
        <taxon>organismal metagenomes</taxon>
    </lineage>
</organism>
<evidence type="ECO:0000256" key="1">
    <source>
        <dbReference type="SAM" id="Phobius"/>
    </source>
</evidence>
<keyword evidence="1" id="KW-1133">Transmembrane helix</keyword>
<evidence type="ECO:0000313" key="2">
    <source>
        <dbReference type="EMBL" id="QHS97542.1"/>
    </source>
</evidence>
<accession>A0A6C0BZN3</accession>
<keyword evidence="1" id="KW-0472">Membrane</keyword>
<keyword evidence="1" id="KW-0812">Transmembrane</keyword>
<dbReference type="AlphaFoldDB" id="A0A6C0BZN3"/>
<protein>
    <submittedName>
        <fullName evidence="2">Uncharacterized protein</fullName>
    </submittedName>
</protein>